<dbReference type="Pfam" id="PF01392">
    <property type="entry name" value="Fz"/>
    <property type="match status" value="1"/>
</dbReference>
<dbReference type="PROSITE" id="PS50240">
    <property type="entry name" value="TRYPSIN_DOM"/>
    <property type="match status" value="1"/>
</dbReference>
<dbReference type="PROSITE" id="PS00134">
    <property type="entry name" value="TRYPSIN_HIS"/>
    <property type="match status" value="1"/>
</dbReference>
<reference evidence="14" key="1">
    <citation type="submission" date="2015-08" db="EMBL/GenBank/DDBJ databases">
        <title>Proteomic endorsed transcriptomic profile of the venom gland from Tityus obscurus.</title>
        <authorList>
            <person name="Oliveira U.C."/>
            <person name="Nishiyama M.Y.Jr."/>
            <person name="Santos M.B."/>
            <person name="Silva A.P."/>
            <person name="Chalkidis H.M."/>
            <person name="Imberg A.S."/>
            <person name="Candido D.M."/>
            <person name="Yamanouye N."/>
            <person name="Dorce V.A."/>
            <person name="Junqueira-de-Azevedo I.L."/>
        </authorList>
    </citation>
    <scope>NUCLEOTIDE SEQUENCE</scope>
    <source>
        <tissue evidence="14">Telson</tissue>
    </source>
</reference>
<evidence type="ECO:0000259" key="11">
    <source>
        <dbReference type="PROSITE" id="PS50038"/>
    </source>
</evidence>
<dbReference type="PRINTS" id="PR00261">
    <property type="entry name" value="LDLRECEPTOR"/>
</dbReference>
<dbReference type="Pfam" id="PF00057">
    <property type="entry name" value="Ldl_recept_a"/>
    <property type="match status" value="2"/>
</dbReference>
<dbReference type="SMART" id="SM00063">
    <property type="entry name" value="FRI"/>
    <property type="match status" value="1"/>
</dbReference>
<feature type="domain" description="FZ" evidence="11">
    <location>
        <begin position="86"/>
        <end position="207"/>
    </location>
</feature>
<keyword evidence="10" id="KW-0812">Transmembrane</keyword>
<evidence type="ECO:0000256" key="7">
    <source>
        <dbReference type="PROSITE-ProRule" id="PRU00124"/>
    </source>
</evidence>
<dbReference type="PROSITE" id="PS50038">
    <property type="entry name" value="FZ"/>
    <property type="match status" value="1"/>
</dbReference>
<accession>A0A1E1WVU8</accession>
<protein>
    <submittedName>
        <fullName evidence="14">Putative atrial natriuretic peptide-converting enzyme-like protein</fullName>
    </submittedName>
</protein>
<dbReference type="GO" id="GO:0004252">
    <property type="term" value="F:serine-type endopeptidase activity"/>
    <property type="evidence" value="ECO:0007669"/>
    <property type="project" value="InterPro"/>
</dbReference>
<feature type="disulfide bond" evidence="6">
    <location>
        <begin position="168"/>
        <end position="192"/>
    </location>
</feature>
<dbReference type="AlphaFoldDB" id="A0A1E1WVU8"/>
<dbReference type="PROSITE" id="PS50068">
    <property type="entry name" value="LDLRA_2"/>
    <property type="match status" value="2"/>
</dbReference>
<dbReference type="Pfam" id="PF00089">
    <property type="entry name" value="Trypsin"/>
    <property type="match status" value="1"/>
</dbReference>
<evidence type="ECO:0000259" key="12">
    <source>
        <dbReference type="PROSITE" id="PS50240"/>
    </source>
</evidence>
<keyword evidence="2" id="KW-0645">Protease</keyword>
<feature type="disulfide bond" evidence="7">
    <location>
        <begin position="238"/>
        <end position="253"/>
    </location>
</feature>
<dbReference type="PANTHER" id="PTHR24252">
    <property type="entry name" value="ACROSIN-RELATED"/>
    <property type="match status" value="1"/>
</dbReference>
<evidence type="ECO:0000256" key="5">
    <source>
        <dbReference type="ARBA" id="ARBA00023157"/>
    </source>
</evidence>
<feature type="disulfide bond" evidence="7">
    <location>
        <begin position="275"/>
        <end position="290"/>
    </location>
</feature>
<evidence type="ECO:0000256" key="3">
    <source>
        <dbReference type="ARBA" id="ARBA00022801"/>
    </source>
</evidence>
<dbReference type="Gene3D" id="2.40.10.10">
    <property type="entry name" value="Trypsin-like serine proteases"/>
    <property type="match status" value="1"/>
</dbReference>
<dbReference type="InterPro" id="IPR001190">
    <property type="entry name" value="SRCR"/>
</dbReference>
<dbReference type="Gene3D" id="3.10.250.10">
    <property type="entry name" value="SRCR-like domain"/>
    <property type="match status" value="1"/>
</dbReference>
<evidence type="ECO:0000256" key="8">
    <source>
        <dbReference type="PROSITE-ProRule" id="PRU00196"/>
    </source>
</evidence>
<dbReference type="InterPro" id="IPR001254">
    <property type="entry name" value="Trypsin_dom"/>
</dbReference>
<feature type="disulfide bond" evidence="7">
    <location>
        <begin position="263"/>
        <end position="281"/>
    </location>
</feature>
<evidence type="ECO:0000256" key="1">
    <source>
        <dbReference type="ARBA" id="ARBA00004162"/>
    </source>
</evidence>
<feature type="domain" description="Peptidase S1" evidence="12">
    <location>
        <begin position="408"/>
        <end position="581"/>
    </location>
</feature>
<dbReference type="CDD" id="cd00112">
    <property type="entry name" value="LDLa"/>
    <property type="match status" value="2"/>
</dbReference>
<feature type="compositionally biased region" description="Basic and acidic residues" evidence="9">
    <location>
        <begin position="8"/>
        <end position="23"/>
    </location>
</feature>
<comment type="caution">
    <text evidence="8">Lacks conserved residue(s) required for the propagation of feature annotation.</text>
</comment>
<evidence type="ECO:0000256" key="2">
    <source>
        <dbReference type="ARBA" id="ARBA00022670"/>
    </source>
</evidence>
<keyword evidence="4" id="KW-0720">Serine protease</keyword>
<evidence type="ECO:0000313" key="14">
    <source>
        <dbReference type="EMBL" id="JAT91153.1"/>
    </source>
</evidence>
<feature type="disulfide bond" evidence="7">
    <location>
        <begin position="226"/>
        <end position="244"/>
    </location>
</feature>
<dbReference type="SUPFAM" id="SSF56487">
    <property type="entry name" value="SRCR-like"/>
    <property type="match status" value="1"/>
</dbReference>
<dbReference type="InterPro" id="IPR036055">
    <property type="entry name" value="LDL_receptor-like_sf"/>
</dbReference>
<evidence type="ECO:0000256" key="6">
    <source>
        <dbReference type="PROSITE-ProRule" id="PRU00090"/>
    </source>
</evidence>
<dbReference type="FunFam" id="2.40.10.10:FF:000068">
    <property type="entry name" value="transmembrane protease serine 2"/>
    <property type="match status" value="1"/>
</dbReference>
<dbReference type="EMBL" id="GEMQ01000036">
    <property type="protein sequence ID" value="JAT91153.1"/>
    <property type="molecule type" value="Transcribed_RNA"/>
</dbReference>
<dbReference type="SMART" id="SM00020">
    <property type="entry name" value="Tryp_SPc"/>
    <property type="match status" value="1"/>
</dbReference>
<feature type="region of interest" description="Disordered" evidence="9">
    <location>
        <begin position="1"/>
        <end position="29"/>
    </location>
</feature>
<evidence type="ECO:0000256" key="4">
    <source>
        <dbReference type="ARBA" id="ARBA00022825"/>
    </source>
</evidence>
<keyword evidence="10" id="KW-0472">Membrane</keyword>
<dbReference type="GO" id="GO:0005886">
    <property type="term" value="C:plasma membrane"/>
    <property type="evidence" value="ECO:0007669"/>
    <property type="project" value="UniProtKB-SubCell"/>
</dbReference>
<proteinExistence type="predicted"/>
<dbReference type="GO" id="GO:0006508">
    <property type="term" value="P:proteolysis"/>
    <property type="evidence" value="ECO:0007669"/>
    <property type="project" value="UniProtKB-KW"/>
</dbReference>
<name>A0A1E1WVU8_TITOB</name>
<dbReference type="InterPro" id="IPR002172">
    <property type="entry name" value="LDrepeatLR_classA_rpt"/>
</dbReference>
<organism evidence="14">
    <name type="scientific">Tityus obscurus</name>
    <name type="common">Amazonian scorpion</name>
    <name type="synonym">Tityus cambridgei</name>
    <dbReference type="NCBI Taxonomy" id="1221240"/>
    <lineage>
        <taxon>Eukaryota</taxon>
        <taxon>Metazoa</taxon>
        <taxon>Ecdysozoa</taxon>
        <taxon>Arthropoda</taxon>
        <taxon>Chelicerata</taxon>
        <taxon>Arachnida</taxon>
        <taxon>Scorpiones</taxon>
        <taxon>Buthida</taxon>
        <taxon>Buthoidea</taxon>
        <taxon>Buthidae</taxon>
        <taxon>Tityus</taxon>
    </lineage>
</organism>
<dbReference type="PROSITE" id="PS50287">
    <property type="entry name" value="SRCR_2"/>
    <property type="match status" value="1"/>
</dbReference>
<dbReference type="InterPro" id="IPR020067">
    <property type="entry name" value="Frizzled_dom"/>
</dbReference>
<keyword evidence="5 7" id="KW-1015">Disulfide bond</keyword>
<sequence length="581" mass="66456">MHNGILNDLRRMDKENKTNERHSVQNTIQENPSTNRHWKSLLRIRSRWKITILIINFLILCLLIALLICYLEGVARNVQQINTTIEHTGKCQPLRLPLCHKYKVPYSYTLIPNLLGHNSQIEITEAINRYDPLISVKCYVLLPLFLCTIYAPKCIHTGQTVPPCRSLCQETIRKCDFFLGVFTLSWPMNIDCSSLPESPDPEICIGHQENYYVQKSIHDCTNGFRCDQTRCLPKTWICDGYFDCEDTTDEQNCDNCYSGDYYCGKGVCINSSSICDGKEDCDDGRDEKQCLRLSQNSDVENEGKLEVYNRETNSWIPICGKDWDSSNMSYTACHLLGYMDVKETRIRDENEKAYKEITPKIREDFKQMQTILRKSKKKCDGDNVTIYLKCQNYECGVSMAPAKPTPRIVGGKESAPGSWPWLAALHGGPDEVFFCGGVLISPWWVLSAAHCVGNQTDPAGWTIKLGMTRRTSSSFFIQKRGVSLIIKHPDFKTYSLFNNDLVLLLLNQPVNFDQFLRPICLPKPNISLIGYKSCVVTGWGKPFHDDDADYQVVIHQVEVPIVDFDTCVKWYSIHDVHISEK</sequence>
<dbReference type="SUPFAM" id="SSF63501">
    <property type="entry name" value="Frizzled cysteine-rich domain"/>
    <property type="match status" value="1"/>
</dbReference>
<evidence type="ECO:0000256" key="9">
    <source>
        <dbReference type="SAM" id="MobiDB-lite"/>
    </source>
</evidence>
<dbReference type="InterPro" id="IPR018114">
    <property type="entry name" value="TRYPSIN_HIS"/>
</dbReference>
<comment type="subcellular location">
    <subcellularLocation>
        <location evidence="1">Cell membrane</location>
        <topology evidence="1">Single-pass membrane protein</topology>
    </subcellularLocation>
</comment>
<dbReference type="SUPFAM" id="SSF57424">
    <property type="entry name" value="LDL receptor-like module"/>
    <property type="match status" value="2"/>
</dbReference>
<dbReference type="Gene3D" id="4.10.400.10">
    <property type="entry name" value="Low-density Lipoprotein Receptor"/>
    <property type="match status" value="2"/>
</dbReference>
<dbReference type="InterPro" id="IPR036790">
    <property type="entry name" value="Frizzled_dom_sf"/>
</dbReference>
<evidence type="ECO:0000259" key="13">
    <source>
        <dbReference type="PROSITE" id="PS50287"/>
    </source>
</evidence>
<evidence type="ECO:0000256" key="10">
    <source>
        <dbReference type="SAM" id="Phobius"/>
    </source>
</evidence>
<dbReference type="PANTHER" id="PTHR24252:SF11">
    <property type="entry name" value="ATRIAL NATRIURETIC PEPTIDE-CONVERTING ENZYME ISOFORM X1"/>
    <property type="match status" value="1"/>
</dbReference>
<dbReference type="CDD" id="cd00190">
    <property type="entry name" value="Tryp_SPc"/>
    <property type="match status" value="1"/>
</dbReference>
<keyword evidence="3" id="KW-0378">Hydrolase</keyword>
<dbReference type="InterPro" id="IPR043504">
    <property type="entry name" value="Peptidase_S1_PA_chymotrypsin"/>
</dbReference>
<dbReference type="InterPro" id="IPR009003">
    <property type="entry name" value="Peptidase_S1_PA"/>
</dbReference>
<feature type="disulfide bond" evidence="7">
    <location>
        <begin position="256"/>
        <end position="268"/>
    </location>
</feature>
<feature type="transmembrane region" description="Helical" evidence="10">
    <location>
        <begin position="50"/>
        <end position="73"/>
    </location>
</feature>
<dbReference type="SUPFAM" id="SSF50494">
    <property type="entry name" value="Trypsin-like serine proteases"/>
    <property type="match status" value="1"/>
</dbReference>
<dbReference type="SMART" id="SM00192">
    <property type="entry name" value="LDLa"/>
    <property type="match status" value="2"/>
</dbReference>
<keyword evidence="10" id="KW-1133">Transmembrane helix</keyword>
<dbReference type="Gene3D" id="1.10.2000.10">
    <property type="entry name" value="Frizzled cysteine-rich domain"/>
    <property type="match status" value="1"/>
</dbReference>
<feature type="domain" description="SRCR" evidence="13">
    <location>
        <begin position="291"/>
        <end position="337"/>
    </location>
</feature>
<dbReference type="InterPro" id="IPR036772">
    <property type="entry name" value="SRCR-like_dom_sf"/>
</dbReference>
<dbReference type="Pfam" id="PF15494">
    <property type="entry name" value="SRCR_2"/>
    <property type="match status" value="1"/>
</dbReference>